<feature type="compositionally biased region" description="Pro residues" evidence="1">
    <location>
        <begin position="474"/>
        <end position="503"/>
    </location>
</feature>
<accession>A0ABQ8UN84</accession>
<evidence type="ECO:0000313" key="2">
    <source>
        <dbReference type="EMBL" id="KAJ4459921.1"/>
    </source>
</evidence>
<evidence type="ECO:0000256" key="1">
    <source>
        <dbReference type="SAM" id="MobiDB-lite"/>
    </source>
</evidence>
<feature type="region of interest" description="Disordered" evidence="1">
    <location>
        <begin position="438"/>
        <end position="516"/>
    </location>
</feature>
<feature type="region of interest" description="Disordered" evidence="1">
    <location>
        <begin position="596"/>
        <end position="654"/>
    </location>
</feature>
<organism evidence="2 3">
    <name type="scientific">Paratrimastix pyriformis</name>
    <dbReference type="NCBI Taxonomy" id="342808"/>
    <lineage>
        <taxon>Eukaryota</taxon>
        <taxon>Metamonada</taxon>
        <taxon>Preaxostyla</taxon>
        <taxon>Paratrimastigidae</taxon>
        <taxon>Paratrimastix</taxon>
    </lineage>
</organism>
<sequence>MPSTRKAEVTVEEILQHLNFVFSITRDLCETWRDLQPQLGVSVTVSLKALFGSTAEGTSLEHKLEKFSETLWREIQADLAQAYAVLVNTRQLLEDLSDPKDFTVRFRPIPPSPSLEILDELSAENRDLEELASTMGNGSIPAKTTQGATERKKRQRARGTLILWKCGEIWKVFDEIAQKYLELQRRLGEPTPVDLTFRFVDTTDHARPLSFFSAFPAPSARQRVTVYAPAQQAQCHQTMSEVTALVRALAAHLGCPRGGPWMMHIDRRAARVALPAPAPTAQQAARAPHPAALSPSGPTHPTSPQQYQQLPPQYPAMPLMPVPVPVPVPVPCYMPACYPTPVAGGSYPARLAPSPISWTPAYQRFPPGVPPPAPAPAPPVQWAPLPNWQLVNCSAYSLPPSGPPVPSAVPPTGFALNQRLPPLPLHLPPLPPVSPMAALSPISPTTSATGSPSPPLRTVIQPGMASPPLALNSQPPPTPSPHPQPPPPQSQRPQAEPPQPGKPELPEGDGLGSQQAPAVGVAEGVMPTEWDLGGALPMDELATASGWDLADPEPLPALCLWVGSSPFRLSPPGTAPAGPFDQPGAAEEEWFITRGEPSPSLAAGAGPMATCSCEDDSEWTPRGAGYVLPEEGATRGGAVEDEEDEEEDEEEDGVMRWRVEEVLSEAFAGP</sequence>
<feature type="region of interest" description="Disordered" evidence="1">
    <location>
        <begin position="277"/>
        <end position="308"/>
    </location>
</feature>
<comment type="caution">
    <text evidence="2">The sequence shown here is derived from an EMBL/GenBank/DDBJ whole genome shotgun (WGS) entry which is preliminary data.</text>
</comment>
<feature type="compositionally biased region" description="Low complexity" evidence="1">
    <location>
        <begin position="438"/>
        <end position="451"/>
    </location>
</feature>
<dbReference type="Proteomes" id="UP001141327">
    <property type="component" value="Unassembled WGS sequence"/>
</dbReference>
<protein>
    <submittedName>
        <fullName evidence="2">Uncharacterized protein</fullName>
    </submittedName>
</protein>
<evidence type="ECO:0000313" key="3">
    <source>
        <dbReference type="Proteomes" id="UP001141327"/>
    </source>
</evidence>
<gene>
    <name evidence="2" type="ORF">PAPYR_3986</name>
</gene>
<dbReference type="EMBL" id="JAPMOS010000016">
    <property type="protein sequence ID" value="KAJ4459921.1"/>
    <property type="molecule type" value="Genomic_DNA"/>
</dbReference>
<feature type="compositionally biased region" description="Acidic residues" evidence="1">
    <location>
        <begin position="639"/>
        <end position="652"/>
    </location>
</feature>
<keyword evidence="3" id="KW-1185">Reference proteome</keyword>
<feature type="compositionally biased region" description="Low complexity" evidence="1">
    <location>
        <begin position="277"/>
        <end position="296"/>
    </location>
</feature>
<proteinExistence type="predicted"/>
<name>A0ABQ8UN84_9EUKA</name>
<reference evidence="2" key="1">
    <citation type="journal article" date="2022" name="bioRxiv">
        <title>Genomics of Preaxostyla Flagellates Illuminates Evolutionary Transitions and the Path Towards Mitochondrial Loss.</title>
        <authorList>
            <person name="Novak L.V.F."/>
            <person name="Treitli S.C."/>
            <person name="Pyrih J."/>
            <person name="Halakuc P."/>
            <person name="Pipaliya S.V."/>
            <person name="Vacek V."/>
            <person name="Brzon O."/>
            <person name="Soukal P."/>
            <person name="Eme L."/>
            <person name="Dacks J.B."/>
            <person name="Karnkowska A."/>
            <person name="Elias M."/>
            <person name="Hampl V."/>
        </authorList>
    </citation>
    <scope>NUCLEOTIDE SEQUENCE</scope>
    <source>
        <strain evidence="2">RCP-MX</strain>
    </source>
</reference>